<evidence type="ECO:0000313" key="4">
    <source>
        <dbReference type="Proteomes" id="UP000249393"/>
    </source>
</evidence>
<protein>
    <recommendedName>
        <fullName evidence="5">Lipoprotein</fullName>
    </recommendedName>
</protein>
<dbReference type="RefSeq" id="WP_304281760.1">
    <property type="nucleotide sequence ID" value="NZ_QFQZ01000089.1"/>
</dbReference>
<dbReference type="Proteomes" id="UP000249393">
    <property type="component" value="Unassembled WGS sequence"/>
</dbReference>
<sequence>MRIWRLSILALLMAATAACDGQKGDRKAEAPTPPTSQAAPAAPPQPAAQPTELVSLAWRPANTNQNLQAFDLEVSGLDVLAVCHVPPGWTINATGAGEGVTELKGQATVGAAYVSLDDMQDIAGLFLVRVRPNEPLAVRGGITTGTYDGDQTEIRATPALLRRETADRCPPPKG</sequence>
<evidence type="ECO:0008006" key="5">
    <source>
        <dbReference type="Google" id="ProtNLM"/>
    </source>
</evidence>
<dbReference type="AlphaFoldDB" id="A0A2W5UUA9"/>
<organism evidence="3 4">
    <name type="scientific">Caulobacter segnis</name>
    <dbReference type="NCBI Taxonomy" id="88688"/>
    <lineage>
        <taxon>Bacteria</taxon>
        <taxon>Pseudomonadati</taxon>
        <taxon>Pseudomonadota</taxon>
        <taxon>Alphaproteobacteria</taxon>
        <taxon>Caulobacterales</taxon>
        <taxon>Caulobacteraceae</taxon>
        <taxon>Caulobacter</taxon>
    </lineage>
</organism>
<dbReference type="EMBL" id="QFQZ01000089">
    <property type="protein sequence ID" value="PZR31359.1"/>
    <property type="molecule type" value="Genomic_DNA"/>
</dbReference>
<name>A0A2W5UUA9_9CAUL</name>
<accession>A0A2W5UUA9</accession>
<evidence type="ECO:0000256" key="1">
    <source>
        <dbReference type="SAM" id="MobiDB-lite"/>
    </source>
</evidence>
<dbReference type="PROSITE" id="PS51257">
    <property type="entry name" value="PROKAR_LIPOPROTEIN"/>
    <property type="match status" value="1"/>
</dbReference>
<feature type="region of interest" description="Disordered" evidence="1">
    <location>
        <begin position="22"/>
        <end position="49"/>
    </location>
</feature>
<proteinExistence type="predicted"/>
<comment type="caution">
    <text evidence="3">The sequence shown here is derived from an EMBL/GenBank/DDBJ whole genome shotgun (WGS) entry which is preliminary data.</text>
</comment>
<gene>
    <name evidence="3" type="ORF">DI526_19870</name>
</gene>
<feature type="signal peptide" evidence="2">
    <location>
        <begin position="1"/>
        <end position="17"/>
    </location>
</feature>
<keyword evidence="2" id="KW-0732">Signal</keyword>
<evidence type="ECO:0000313" key="3">
    <source>
        <dbReference type="EMBL" id="PZR31359.1"/>
    </source>
</evidence>
<feature type="chain" id="PRO_5015894857" description="Lipoprotein" evidence="2">
    <location>
        <begin position="18"/>
        <end position="174"/>
    </location>
</feature>
<reference evidence="3 4" key="1">
    <citation type="submission" date="2017-08" db="EMBL/GenBank/DDBJ databases">
        <title>Infants hospitalized years apart are colonized by the same room-sourced microbial strains.</title>
        <authorList>
            <person name="Brooks B."/>
            <person name="Olm M.R."/>
            <person name="Firek B.A."/>
            <person name="Baker R."/>
            <person name="Thomas B.C."/>
            <person name="Morowitz M.J."/>
            <person name="Banfield J.F."/>
        </authorList>
    </citation>
    <scope>NUCLEOTIDE SEQUENCE [LARGE SCALE GENOMIC DNA]</scope>
    <source>
        <strain evidence="3">S2_003_000_R2_4</strain>
    </source>
</reference>
<evidence type="ECO:0000256" key="2">
    <source>
        <dbReference type="SAM" id="SignalP"/>
    </source>
</evidence>